<keyword evidence="1" id="KW-0472">Membrane</keyword>
<evidence type="ECO:0000256" key="1">
    <source>
        <dbReference type="SAM" id="Phobius"/>
    </source>
</evidence>
<feature type="transmembrane region" description="Helical" evidence="1">
    <location>
        <begin position="99"/>
        <end position="118"/>
    </location>
</feature>
<comment type="caution">
    <text evidence="2">The sequence shown here is derived from an EMBL/GenBank/DDBJ whole genome shotgun (WGS) entry which is preliminary data.</text>
</comment>
<keyword evidence="1" id="KW-0812">Transmembrane</keyword>
<dbReference type="Proteomes" id="UP001367676">
    <property type="component" value="Unassembled WGS sequence"/>
</dbReference>
<proteinExistence type="predicted"/>
<dbReference type="AlphaFoldDB" id="A0AAN9TI18"/>
<keyword evidence="3" id="KW-1185">Reference proteome</keyword>
<evidence type="ECO:0000313" key="2">
    <source>
        <dbReference type="EMBL" id="KAK7586051.1"/>
    </source>
</evidence>
<feature type="transmembrane region" description="Helical" evidence="1">
    <location>
        <begin position="70"/>
        <end position="87"/>
    </location>
</feature>
<accession>A0AAN9TI18</accession>
<sequence>MKICYQKNLVYVLPKALCASVRGKIMRRVVVNIEGNVGLTKFYIALMDDCPYTITRELETLQKKIDDKKMLNVSIILMSNFNIQMGIDIINTNGVGEMIIVWTIIGAILPWIIHSLGITRDIAVLAASLFDIVDGKTKTKDLEMTLEIVSKFCTSLASETVASFFSATMQYVLVKCGVEEHESNLYNSTCLCLREALKQPEIDEHNCEAICKNLVSWDKILFFECTLEVLMKHRFNPSKWTWFLQLLDRIQVSADIISVIEWLSHSCKMSKISEKHKQLFIKGIIASRRNKYLQKLLSWSNVVQKL</sequence>
<reference evidence="2 3" key="1">
    <citation type="submission" date="2024-03" db="EMBL/GenBank/DDBJ databases">
        <title>Adaptation during the transition from Ophiocordyceps entomopathogen to insect associate is accompanied by gene loss and intensified selection.</title>
        <authorList>
            <person name="Ward C.M."/>
            <person name="Onetto C.A."/>
            <person name="Borneman A.R."/>
        </authorList>
    </citation>
    <scope>NUCLEOTIDE SEQUENCE [LARGE SCALE GENOMIC DNA]</scope>
    <source>
        <strain evidence="2">AWRI1</strain>
        <tissue evidence="2">Single Adult Female</tissue>
    </source>
</reference>
<organism evidence="2 3">
    <name type="scientific">Parthenolecanium corni</name>
    <dbReference type="NCBI Taxonomy" id="536013"/>
    <lineage>
        <taxon>Eukaryota</taxon>
        <taxon>Metazoa</taxon>
        <taxon>Ecdysozoa</taxon>
        <taxon>Arthropoda</taxon>
        <taxon>Hexapoda</taxon>
        <taxon>Insecta</taxon>
        <taxon>Pterygota</taxon>
        <taxon>Neoptera</taxon>
        <taxon>Paraneoptera</taxon>
        <taxon>Hemiptera</taxon>
        <taxon>Sternorrhyncha</taxon>
        <taxon>Coccoidea</taxon>
        <taxon>Coccidae</taxon>
        <taxon>Parthenolecanium</taxon>
    </lineage>
</organism>
<protein>
    <submittedName>
        <fullName evidence="2">Uncharacterized protein</fullName>
    </submittedName>
</protein>
<name>A0AAN9TI18_9HEMI</name>
<keyword evidence="1" id="KW-1133">Transmembrane helix</keyword>
<evidence type="ECO:0000313" key="3">
    <source>
        <dbReference type="Proteomes" id="UP001367676"/>
    </source>
</evidence>
<dbReference type="EMBL" id="JBBCAQ010000027">
    <property type="protein sequence ID" value="KAK7586051.1"/>
    <property type="molecule type" value="Genomic_DNA"/>
</dbReference>
<gene>
    <name evidence="2" type="ORF">V9T40_003927</name>
</gene>